<sequence length="110" mass="13157">MESTVYYKRKLEGYAFPVFSTKECPENQTEWKNRSSAINCTESNGYMCLPNEHFTELLEFCYIYPRILVQKDLCLYLVKRFSRIDSYNCRKFTNGCPKLSYFSSETYTRK</sequence>
<evidence type="ECO:0000313" key="1">
    <source>
        <dbReference type="EnsemblMetazoa" id="G14350.1:cds"/>
    </source>
</evidence>
<keyword evidence="2" id="KW-1185">Reference proteome</keyword>
<proteinExistence type="predicted"/>
<protein>
    <submittedName>
        <fullName evidence="1">Uncharacterized protein</fullName>
    </submittedName>
</protein>
<name>A0A8W8IJS0_MAGGI</name>
<organism evidence="1 2">
    <name type="scientific">Magallana gigas</name>
    <name type="common">Pacific oyster</name>
    <name type="synonym">Crassostrea gigas</name>
    <dbReference type="NCBI Taxonomy" id="29159"/>
    <lineage>
        <taxon>Eukaryota</taxon>
        <taxon>Metazoa</taxon>
        <taxon>Spiralia</taxon>
        <taxon>Lophotrochozoa</taxon>
        <taxon>Mollusca</taxon>
        <taxon>Bivalvia</taxon>
        <taxon>Autobranchia</taxon>
        <taxon>Pteriomorphia</taxon>
        <taxon>Ostreida</taxon>
        <taxon>Ostreoidea</taxon>
        <taxon>Ostreidae</taxon>
        <taxon>Magallana</taxon>
    </lineage>
</organism>
<dbReference type="EnsemblMetazoa" id="G14350.1">
    <property type="protein sequence ID" value="G14350.1:cds"/>
    <property type="gene ID" value="G14350"/>
</dbReference>
<dbReference type="AlphaFoldDB" id="A0A8W8IJS0"/>
<dbReference type="Proteomes" id="UP000005408">
    <property type="component" value="Unassembled WGS sequence"/>
</dbReference>
<accession>A0A8W8IJS0</accession>
<reference evidence="1" key="1">
    <citation type="submission" date="2022-08" db="UniProtKB">
        <authorList>
            <consortium name="EnsemblMetazoa"/>
        </authorList>
    </citation>
    <scope>IDENTIFICATION</scope>
    <source>
        <strain evidence="1">05x7-T-G4-1.051#20</strain>
    </source>
</reference>
<evidence type="ECO:0000313" key="2">
    <source>
        <dbReference type="Proteomes" id="UP000005408"/>
    </source>
</evidence>